<protein>
    <recommendedName>
        <fullName evidence="3">Acyl carrier protein</fullName>
    </recommendedName>
</protein>
<reference evidence="1 2" key="1">
    <citation type="submission" date="2021-04" db="EMBL/GenBank/DDBJ databases">
        <title>Genome analysis of Polyangium sp.</title>
        <authorList>
            <person name="Li Y."/>
            <person name="Wang J."/>
        </authorList>
    </citation>
    <scope>NUCLEOTIDE SEQUENCE [LARGE SCALE GENOMIC DNA]</scope>
    <source>
        <strain evidence="1 2">SDU14</strain>
    </source>
</reference>
<comment type="caution">
    <text evidence="1">The sequence shown here is derived from an EMBL/GenBank/DDBJ whole genome shotgun (WGS) entry which is preliminary data.</text>
</comment>
<organism evidence="1 2">
    <name type="scientific">Polyangium jinanense</name>
    <dbReference type="NCBI Taxonomy" id="2829994"/>
    <lineage>
        <taxon>Bacteria</taxon>
        <taxon>Pseudomonadati</taxon>
        <taxon>Myxococcota</taxon>
        <taxon>Polyangia</taxon>
        <taxon>Polyangiales</taxon>
        <taxon>Polyangiaceae</taxon>
        <taxon>Polyangium</taxon>
    </lineage>
</organism>
<evidence type="ECO:0000313" key="1">
    <source>
        <dbReference type="EMBL" id="MDC3987774.1"/>
    </source>
</evidence>
<name>A0A9X3XBU3_9BACT</name>
<dbReference type="AlphaFoldDB" id="A0A9X3XBU3"/>
<sequence>MKPSEADILKIVQTVVGEIIEDWHLDVEITPETQLVADIGFTSMDFIDLFASIDTQLRRKIAYEPLLQTPGGNYRADITSGEIASFIWKNYDVEPAALKPA</sequence>
<dbReference type="EMBL" id="JAGTJJ010000058">
    <property type="protein sequence ID" value="MDC3987774.1"/>
    <property type="molecule type" value="Genomic_DNA"/>
</dbReference>
<proteinExistence type="predicted"/>
<dbReference type="InterPro" id="IPR036736">
    <property type="entry name" value="ACP-like_sf"/>
</dbReference>
<evidence type="ECO:0008006" key="3">
    <source>
        <dbReference type="Google" id="ProtNLM"/>
    </source>
</evidence>
<keyword evidence="2" id="KW-1185">Reference proteome</keyword>
<dbReference type="RefSeq" id="WP_272422977.1">
    <property type="nucleotide sequence ID" value="NZ_JAGTJJ010000058.1"/>
</dbReference>
<dbReference type="SUPFAM" id="SSF47336">
    <property type="entry name" value="ACP-like"/>
    <property type="match status" value="1"/>
</dbReference>
<evidence type="ECO:0000313" key="2">
    <source>
        <dbReference type="Proteomes" id="UP001151081"/>
    </source>
</evidence>
<accession>A0A9X3XBU3</accession>
<dbReference type="Gene3D" id="1.10.1200.10">
    <property type="entry name" value="ACP-like"/>
    <property type="match status" value="1"/>
</dbReference>
<dbReference type="Proteomes" id="UP001151081">
    <property type="component" value="Unassembled WGS sequence"/>
</dbReference>
<gene>
    <name evidence="1" type="ORF">KEG57_45335</name>
</gene>